<dbReference type="Proteomes" id="UP000703269">
    <property type="component" value="Unassembled WGS sequence"/>
</dbReference>
<feature type="region of interest" description="Disordered" evidence="1">
    <location>
        <begin position="212"/>
        <end position="247"/>
    </location>
</feature>
<dbReference type="CDD" id="cd00303">
    <property type="entry name" value="retropepsin_like"/>
    <property type="match status" value="1"/>
</dbReference>
<dbReference type="Gene3D" id="2.40.70.10">
    <property type="entry name" value="Acid Proteases"/>
    <property type="match status" value="1"/>
</dbReference>
<keyword evidence="3" id="KW-1185">Reference proteome</keyword>
<gene>
    <name evidence="2" type="ORF">PsYK624_110530</name>
</gene>
<dbReference type="InterPro" id="IPR021109">
    <property type="entry name" value="Peptidase_aspartic_dom_sf"/>
</dbReference>
<evidence type="ECO:0000313" key="2">
    <source>
        <dbReference type="EMBL" id="GJE94877.1"/>
    </source>
</evidence>
<dbReference type="GO" id="GO:0008233">
    <property type="term" value="F:peptidase activity"/>
    <property type="evidence" value="ECO:0007669"/>
    <property type="project" value="UniProtKB-KW"/>
</dbReference>
<name>A0A9P3GH51_9APHY</name>
<dbReference type="OrthoDB" id="3206744at2759"/>
<dbReference type="AlphaFoldDB" id="A0A9P3GH51"/>
<reference evidence="2 3" key="1">
    <citation type="submission" date="2021-08" db="EMBL/GenBank/DDBJ databases">
        <title>Draft Genome Sequence of Phanerochaete sordida strain YK-624.</title>
        <authorList>
            <person name="Mori T."/>
            <person name="Dohra H."/>
            <person name="Suzuki T."/>
            <person name="Kawagishi H."/>
            <person name="Hirai H."/>
        </authorList>
    </citation>
    <scope>NUCLEOTIDE SEQUENCE [LARGE SCALE GENOMIC DNA]</scope>
    <source>
        <strain evidence="2 3">YK-624</strain>
    </source>
</reference>
<dbReference type="EMBL" id="BPQB01000044">
    <property type="protein sequence ID" value="GJE94877.1"/>
    <property type="molecule type" value="Genomic_DNA"/>
</dbReference>
<protein>
    <submittedName>
        <fullName evidence="2">Retroviral-like aspartic protease</fullName>
    </submittedName>
</protein>
<evidence type="ECO:0000313" key="3">
    <source>
        <dbReference type="Proteomes" id="UP000703269"/>
    </source>
</evidence>
<proteinExistence type="predicted"/>
<organism evidence="2 3">
    <name type="scientific">Phanerochaete sordida</name>
    <dbReference type="NCBI Taxonomy" id="48140"/>
    <lineage>
        <taxon>Eukaryota</taxon>
        <taxon>Fungi</taxon>
        <taxon>Dikarya</taxon>
        <taxon>Basidiomycota</taxon>
        <taxon>Agaricomycotina</taxon>
        <taxon>Agaricomycetes</taxon>
        <taxon>Polyporales</taxon>
        <taxon>Phanerochaetaceae</taxon>
        <taxon>Phanerochaete</taxon>
    </lineage>
</organism>
<dbReference type="SUPFAM" id="SSF50630">
    <property type="entry name" value="Acid proteases"/>
    <property type="match status" value="1"/>
</dbReference>
<accession>A0A9P3GH51</accession>
<keyword evidence="2" id="KW-0378">Hydrolase</keyword>
<evidence type="ECO:0000256" key="1">
    <source>
        <dbReference type="SAM" id="MobiDB-lite"/>
    </source>
</evidence>
<comment type="caution">
    <text evidence="2">The sequence shown here is derived from an EMBL/GenBank/DDBJ whole genome shotgun (WGS) entry which is preliminary data.</text>
</comment>
<feature type="compositionally biased region" description="Low complexity" evidence="1">
    <location>
        <begin position="220"/>
        <end position="233"/>
    </location>
</feature>
<sequence>MSPFDNDLAHVNARIRAITGFDFADDVGVSGPLGPVGTSLPLPDPAATATPRSALADMTYRRLYAIQTDAPRVYRTAMRTTGTAQQRPVNTARCMTVHVTVNGLRALALIDTGSTINCISPDFARVAKIPVFELTNPVGLQLGCVGSRSRINYGTRVVVNVGGWREETYFDIVNVDHYDVILGIPYMLATELQVDFGRFAIRTGGSVIPALRGEGASNPAATTTTRRCSASAAGQHPRREHACTSSV</sequence>
<dbReference type="GO" id="GO:0006508">
    <property type="term" value="P:proteolysis"/>
    <property type="evidence" value="ECO:0007669"/>
    <property type="project" value="UniProtKB-KW"/>
</dbReference>
<dbReference type="Pfam" id="PF13650">
    <property type="entry name" value="Asp_protease_2"/>
    <property type="match status" value="1"/>
</dbReference>
<keyword evidence="2" id="KW-0645">Protease</keyword>